<feature type="domain" description="Helix-turn-helix" evidence="1">
    <location>
        <begin position="18"/>
        <end position="68"/>
    </location>
</feature>
<keyword evidence="3" id="KW-1185">Reference proteome</keyword>
<dbReference type="Pfam" id="PF12728">
    <property type="entry name" value="HTH_17"/>
    <property type="match status" value="1"/>
</dbReference>
<dbReference type="EMBL" id="JBIACK010000022">
    <property type="protein sequence ID" value="MFE8703989.1"/>
    <property type="molecule type" value="Genomic_DNA"/>
</dbReference>
<evidence type="ECO:0000313" key="2">
    <source>
        <dbReference type="EMBL" id="MFE8703989.1"/>
    </source>
</evidence>
<comment type="caution">
    <text evidence="2">The sequence shown here is derived from an EMBL/GenBank/DDBJ whole genome shotgun (WGS) entry which is preliminary data.</text>
</comment>
<organism evidence="2 3">
    <name type="scientific">Cytobacillus spartinae</name>
    <dbReference type="NCBI Taxonomy" id="3299023"/>
    <lineage>
        <taxon>Bacteria</taxon>
        <taxon>Bacillati</taxon>
        <taxon>Bacillota</taxon>
        <taxon>Bacilli</taxon>
        <taxon>Bacillales</taxon>
        <taxon>Bacillaceae</taxon>
        <taxon>Cytobacillus</taxon>
    </lineage>
</organism>
<sequence>MKTTLKYSTWESLPDTLTAMHISQFLGISRRRVYELFQIPVDKGGIPHFRIGASKRVEKEDFRQWVTQLKKRNRKIIS</sequence>
<protein>
    <submittedName>
        <fullName evidence="2">Helix-turn-helix domain-containing protein</fullName>
    </submittedName>
</protein>
<name>A0ABW6KJS2_9BACI</name>
<evidence type="ECO:0000259" key="1">
    <source>
        <dbReference type="Pfam" id="PF12728"/>
    </source>
</evidence>
<proteinExistence type="predicted"/>
<dbReference type="RefSeq" id="WP_389364979.1">
    <property type="nucleotide sequence ID" value="NZ_JBIACK010000022.1"/>
</dbReference>
<dbReference type="InterPro" id="IPR041657">
    <property type="entry name" value="HTH_17"/>
</dbReference>
<accession>A0ABW6KJS2</accession>
<reference evidence="2 3" key="1">
    <citation type="submission" date="2024-08" db="EMBL/GenBank/DDBJ databases">
        <title>Two novel Cytobacillus novel species.</title>
        <authorList>
            <person name="Liu G."/>
        </authorList>
    </citation>
    <scope>NUCLEOTIDE SEQUENCE [LARGE SCALE GENOMIC DNA]</scope>
    <source>
        <strain evidence="2 3">FJAT-54145</strain>
    </source>
</reference>
<dbReference type="Proteomes" id="UP001601059">
    <property type="component" value="Unassembled WGS sequence"/>
</dbReference>
<evidence type="ECO:0000313" key="3">
    <source>
        <dbReference type="Proteomes" id="UP001601059"/>
    </source>
</evidence>
<gene>
    <name evidence="2" type="ORF">ACFYKX_25805</name>
</gene>